<evidence type="ECO:0000313" key="4">
    <source>
        <dbReference type="EMBL" id="GLS27392.1"/>
    </source>
</evidence>
<dbReference type="InterPro" id="IPR000192">
    <property type="entry name" value="Aminotrans_V_dom"/>
</dbReference>
<feature type="domain" description="Aminotransferase class V" evidence="3">
    <location>
        <begin position="48"/>
        <end position="266"/>
    </location>
</feature>
<proteinExistence type="predicted"/>
<evidence type="ECO:0000259" key="3">
    <source>
        <dbReference type="Pfam" id="PF00266"/>
    </source>
</evidence>
<comment type="caution">
    <text evidence="4">The sequence shown here is derived from an EMBL/GenBank/DDBJ whole genome shotgun (WGS) entry which is preliminary data.</text>
</comment>
<gene>
    <name evidence="4" type="ORF">GCM10007877_31110</name>
</gene>
<dbReference type="RefSeq" id="WP_284285437.1">
    <property type="nucleotide sequence ID" value="NZ_BSPD01000075.1"/>
</dbReference>
<dbReference type="PANTHER" id="PTHR43586">
    <property type="entry name" value="CYSTEINE DESULFURASE"/>
    <property type="match status" value="1"/>
</dbReference>
<dbReference type="PANTHER" id="PTHR43586:SF21">
    <property type="entry name" value="PYRIDOXAL PHOSPHATE (PLP)-DEPENDENT ASPARTATE AMINOTRANSFERASE SUPERFAMILY"/>
    <property type="match status" value="1"/>
</dbReference>
<keyword evidence="1" id="KW-0663">Pyridoxal phosphate</keyword>
<organism evidence="4 5">
    <name type="scientific">Marinibactrum halimedae</name>
    <dbReference type="NCBI Taxonomy" id="1444977"/>
    <lineage>
        <taxon>Bacteria</taxon>
        <taxon>Pseudomonadati</taxon>
        <taxon>Pseudomonadota</taxon>
        <taxon>Gammaproteobacteria</taxon>
        <taxon>Cellvibrionales</taxon>
        <taxon>Cellvibrionaceae</taxon>
        <taxon>Marinibactrum</taxon>
    </lineage>
</organism>
<feature type="compositionally biased region" description="Polar residues" evidence="2">
    <location>
        <begin position="1"/>
        <end position="12"/>
    </location>
</feature>
<protein>
    <submittedName>
        <fullName evidence="4">Cysteine desulfurase-like protein</fullName>
    </submittedName>
</protein>
<dbReference type="InterPro" id="IPR015424">
    <property type="entry name" value="PyrdxlP-dep_Trfase"/>
</dbReference>
<feature type="domain" description="Aminotransferase class V" evidence="3">
    <location>
        <begin position="353"/>
        <end position="463"/>
    </location>
</feature>
<reference evidence="4 5" key="1">
    <citation type="journal article" date="2014" name="Int. J. Syst. Evol. Microbiol.">
        <title>Complete genome sequence of Corynebacterium casei LMG S-19264T (=DSM 44701T), isolated from a smear-ripened cheese.</title>
        <authorList>
            <consortium name="US DOE Joint Genome Institute (JGI-PGF)"/>
            <person name="Walter F."/>
            <person name="Albersmeier A."/>
            <person name="Kalinowski J."/>
            <person name="Ruckert C."/>
        </authorList>
    </citation>
    <scope>NUCLEOTIDE SEQUENCE [LARGE SCALE GENOMIC DNA]</scope>
    <source>
        <strain evidence="4 5">NBRC 110095</strain>
    </source>
</reference>
<feature type="region of interest" description="Disordered" evidence="2">
    <location>
        <begin position="1"/>
        <end position="25"/>
    </location>
</feature>
<accession>A0AA37T9L8</accession>
<sequence length="478" mass="53225">MRVSGPSISESSVRGHHTRSDQEQTELNVDFVRQQFPIFSHQDTPLAFFDNAGGTFVPQQVIEATSEFLSLYKVQPYSSNDASQGATTRLEGAIGRMADFINAKHSEVVLGNSTTMNLSMLAQSLRPHFHEGDEIILTEQEHQSNVTFWQRLAEETGAKVVTWPIDGESGQLSLEVFSEQCLSEKTKLCCVTHSSNIVGTVNPIKTIAEKVHAVGGWILVDGVSYAPHHCVDVQALGVDFYVLSLYKIFSTHLGLLYVKESLHNLLENQNLTPLPSAYGCAPQGGQQQNNAMTCAPNYLRIALNPGMTNPELAASMLGMCEYFLLLYQHHFPQEVAIPLSELSSEAFRHRVERVFTLIERYETELSKKFLAYIKDSTLNSMGLRLIGLSITDSSRRSPTFSFRLPERWNGKVLVAQLAEHNIGVSFGSFYAWDCLQALGLPSEGAVLRVSFSHYNHMSDIERLIEALEVYASEQLETA</sequence>
<evidence type="ECO:0000313" key="5">
    <source>
        <dbReference type="Proteomes" id="UP001156870"/>
    </source>
</evidence>
<dbReference type="InterPro" id="IPR015421">
    <property type="entry name" value="PyrdxlP-dep_Trfase_major"/>
</dbReference>
<dbReference type="SUPFAM" id="SSF53383">
    <property type="entry name" value="PLP-dependent transferases"/>
    <property type="match status" value="1"/>
</dbReference>
<dbReference type="Gene3D" id="3.90.1150.10">
    <property type="entry name" value="Aspartate Aminotransferase, domain 1"/>
    <property type="match status" value="1"/>
</dbReference>
<evidence type="ECO:0000256" key="2">
    <source>
        <dbReference type="SAM" id="MobiDB-lite"/>
    </source>
</evidence>
<dbReference type="Pfam" id="PF00266">
    <property type="entry name" value="Aminotran_5"/>
    <property type="match status" value="2"/>
</dbReference>
<dbReference type="EMBL" id="BSPD01000075">
    <property type="protein sequence ID" value="GLS27392.1"/>
    <property type="molecule type" value="Genomic_DNA"/>
</dbReference>
<name>A0AA37T9L8_9GAMM</name>
<dbReference type="Gene3D" id="3.40.640.10">
    <property type="entry name" value="Type I PLP-dependent aspartate aminotransferase-like (Major domain)"/>
    <property type="match status" value="1"/>
</dbReference>
<dbReference type="AlphaFoldDB" id="A0AA37T9L8"/>
<dbReference type="Proteomes" id="UP001156870">
    <property type="component" value="Unassembled WGS sequence"/>
</dbReference>
<keyword evidence="5" id="KW-1185">Reference proteome</keyword>
<evidence type="ECO:0000256" key="1">
    <source>
        <dbReference type="ARBA" id="ARBA00022898"/>
    </source>
</evidence>
<dbReference type="InterPro" id="IPR015422">
    <property type="entry name" value="PyrdxlP-dep_Trfase_small"/>
</dbReference>